<organism evidence="8 9">
    <name type="scientific">Romanomermis culicivorax</name>
    <name type="common">Nematode worm</name>
    <dbReference type="NCBI Taxonomy" id="13658"/>
    <lineage>
        <taxon>Eukaryota</taxon>
        <taxon>Metazoa</taxon>
        <taxon>Ecdysozoa</taxon>
        <taxon>Nematoda</taxon>
        <taxon>Enoplea</taxon>
        <taxon>Dorylaimia</taxon>
        <taxon>Mermithida</taxon>
        <taxon>Mermithoidea</taxon>
        <taxon>Mermithidae</taxon>
        <taxon>Romanomermis</taxon>
    </lineage>
</organism>
<dbReference type="SMART" id="SM00563">
    <property type="entry name" value="PlsC"/>
    <property type="match status" value="1"/>
</dbReference>
<evidence type="ECO:0000256" key="2">
    <source>
        <dbReference type="ARBA" id="ARBA00008655"/>
    </source>
</evidence>
<dbReference type="GO" id="GO:0003841">
    <property type="term" value="F:1-acylglycerol-3-phosphate O-acyltransferase activity"/>
    <property type="evidence" value="ECO:0007669"/>
    <property type="project" value="UniProtKB-UniRule"/>
</dbReference>
<sequence>MWYCDVLKWIFVIFFVSLPIVWVFSKTIRFYVRATLYYSCVFATGQLLVFFIWRNFGDPLNYKYVKWIFLSLTRWTNVKYIIRGEKHLKSGESFVAVCNHQSSLDLMSMMQCWPERCVAMMKSSMQYLGLMGVTAKGAGSVFIERYNKESAIATVNKAVEQIKAKRAKIWVFPEGTRNQDGGMLPFKKGPFHLAIQAKIPIVPVVFSSYKCFYDKSEHKFLDEGLVIIEALPPIETSDFTVDGIQKLSADTREKMLAVFERNSREAAALFARHEF</sequence>
<dbReference type="PANTHER" id="PTHR10434:SF11">
    <property type="entry name" value="1-ACYL-SN-GLYCEROL-3-PHOSPHATE ACYLTRANSFERASE"/>
    <property type="match status" value="1"/>
</dbReference>
<name>A0A915KFV8_ROMCU</name>
<feature type="domain" description="Phospholipid/glycerol acyltransferase" evidence="7">
    <location>
        <begin position="94"/>
        <end position="209"/>
    </location>
</feature>
<dbReference type="InterPro" id="IPR004552">
    <property type="entry name" value="AGP_acyltrans"/>
</dbReference>
<keyword evidence="6" id="KW-0472">Membrane</keyword>
<comment type="pathway">
    <text evidence="1">Phospholipid metabolism; CDP-diacylglycerol biosynthesis; CDP-diacylglycerol from sn-glycerol 3-phosphate: step 2/3.</text>
</comment>
<protein>
    <recommendedName>
        <fullName evidence="5">1-acyl-sn-glycerol-3-phosphate acyltransferase</fullName>
        <ecNumber evidence="5">2.3.1.51</ecNumber>
    </recommendedName>
</protein>
<accession>A0A915KFV8</accession>
<evidence type="ECO:0000256" key="3">
    <source>
        <dbReference type="ARBA" id="ARBA00022679"/>
    </source>
</evidence>
<comment type="catalytic activity">
    <reaction evidence="5">
        <text>a 1-acyl-sn-glycero-3-phosphate + an acyl-CoA = a 1,2-diacyl-sn-glycero-3-phosphate + CoA</text>
        <dbReference type="Rhea" id="RHEA:19709"/>
        <dbReference type="ChEBI" id="CHEBI:57287"/>
        <dbReference type="ChEBI" id="CHEBI:57970"/>
        <dbReference type="ChEBI" id="CHEBI:58342"/>
        <dbReference type="ChEBI" id="CHEBI:58608"/>
        <dbReference type="EC" id="2.3.1.51"/>
    </reaction>
</comment>
<dbReference type="SUPFAM" id="SSF69593">
    <property type="entry name" value="Glycerol-3-phosphate (1)-acyltransferase"/>
    <property type="match status" value="1"/>
</dbReference>
<dbReference type="AlphaFoldDB" id="A0A915KFV8"/>
<comment type="similarity">
    <text evidence="2 5">Belongs to the 1-acyl-sn-glycerol-3-phosphate acyltransferase family.</text>
</comment>
<feature type="transmembrane region" description="Helical" evidence="6">
    <location>
        <begin position="6"/>
        <end position="24"/>
    </location>
</feature>
<evidence type="ECO:0000313" key="9">
    <source>
        <dbReference type="WBParaSite" id="nRc.2.0.1.t37260-RA"/>
    </source>
</evidence>
<dbReference type="GO" id="GO:0006654">
    <property type="term" value="P:phosphatidic acid biosynthetic process"/>
    <property type="evidence" value="ECO:0007669"/>
    <property type="project" value="TreeGrafter"/>
</dbReference>
<keyword evidence="4 5" id="KW-0012">Acyltransferase</keyword>
<comment type="domain">
    <text evidence="5">The HXXXXD motif is essential for acyltransferase activity and may constitute the binding site for the phosphate moiety of the glycerol-3-phosphate.</text>
</comment>
<dbReference type="OMA" id="KKSLVWI"/>
<evidence type="ECO:0000313" key="8">
    <source>
        <dbReference type="Proteomes" id="UP000887565"/>
    </source>
</evidence>
<evidence type="ECO:0000256" key="4">
    <source>
        <dbReference type="ARBA" id="ARBA00023315"/>
    </source>
</evidence>
<evidence type="ECO:0000256" key="1">
    <source>
        <dbReference type="ARBA" id="ARBA00004728"/>
    </source>
</evidence>
<keyword evidence="6" id="KW-0812">Transmembrane</keyword>
<dbReference type="Proteomes" id="UP000887565">
    <property type="component" value="Unplaced"/>
</dbReference>
<dbReference type="PANTHER" id="PTHR10434">
    <property type="entry name" value="1-ACYL-SN-GLYCEROL-3-PHOSPHATE ACYLTRANSFERASE"/>
    <property type="match status" value="1"/>
</dbReference>
<proteinExistence type="inferred from homology"/>
<dbReference type="CDD" id="cd07989">
    <property type="entry name" value="LPLAT_AGPAT-like"/>
    <property type="match status" value="1"/>
</dbReference>
<keyword evidence="5" id="KW-0594">Phospholipid biosynthesis</keyword>
<keyword evidence="6" id="KW-1133">Transmembrane helix</keyword>
<dbReference type="GO" id="GO:0005783">
    <property type="term" value="C:endoplasmic reticulum"/>
    <property type="evidence" value="ECO:0007669"/>
    <property type="project" value="TreeGrafter"/>
</dbReference>
<keyword evidence="5" id="KW-1208">Phospholipid metabolism</keyword>
<dbReference type="Pfam" id="PF01553">
    <property type="entry name" value="Acyltransferase"/>
    <property type="match status" value="1"/>
</dbReference>
<keyword evidence="5" id="KW-0443">Lipid metabolism</keyword>
<dbReference type="InterPro" id="IPR002123">
    <property type="entry name" value="Plipid/glycerol_acylTrfase"/>
</dbReference>
<keyword evidence="3 5" id="KW-0808">Transferase</keyword>
<evidence type="ECO:0000256" key="6">
    <source>
        <dbReference type="SAM" id="Phobius"/>
    </source>
</evidence>
<dbReference type="GO" id="GO:0016020">
    <property type="term" value="C:membrane"/>
    <property type="evidence" value="ECO:0007669"/>
    <property type="project" value="InterPro"/>
</dbReference>
<reference evidence="9" key="1">
    <citation type="submission" date="2022-11" db="UniProtKB">
        <authorList>
            <consortium name="WormBaseParasite"/>
        </authorList>
    </citation>
    <scope>IDENTIFICATION</scope>
</reference>
<feature type="transmembrane region" description="Helical" evidence="6">
    <location>
        <begin position="36"/>
        <end position="53"/>
    </location>
</feature>
<evidence type="ECO:0000259" key="7">
    <source>
        <dbReference type="SMART" id="SM00563"/>
    </source>
</evidence>
<dbReference type="EC" id="2.3.1.51" evidence="5"/>
<keyword evidence="5" id="KW-0444">Lipid biosynthesis</keyword>
<dbReference type="NCBIfam" id="TIGR00530">
    <property type="entry name" value="AGP_acyltrn"/>
    <property type="match status" value="1"/>
</dbReference>
<dbReference type="WBParaSite" id="nRc.2.0.1.t37260-RA">
    <property type="protein sequence ID" value="nRc.2.0.1.t37260-RA"/>
    <property type="gene ID" value="nRc.2.0.1.g37260"/>
</dbReference>
<keyword evidence="8" id="KW-1185">Reference proteome</keyword>
<evidence type="ECO:0000256" key="5">
    <source>
        <dbReference type="RuleBase" id="RU361267"/>
    </source>
</evidence>